<sequence length="254" mass="29967">MKLHQHFLRSMTDENIKAFIVCPYKLYYEFIDKKKSPVDWKQIVQQVINKVVYSYYQLPFEQRNATKILSLVEQFWSKVPIQKFESRIQFYTIAAKMTDDLIRYLTTETNPTPPLFLFEKFKANIEELDVDLSLTFDVAEWSESSFVVKKYLVEAKPDMLMLYFYLTIVFSKKVFKKIPEKIEVITILDGTKHTYTPTPENMEEGINYLKLIKHLLGDSSSFNELFTEEQCAVCPFEQVCERGARKGTENNYLS</sequence>
<keyword evidence="2" id="KW-1185">Reference proteome</keyword>
<accession>A0A561CMZ8</accession>
<dbReference type="RefSeq" id="WP_144567862.1">
    <property type="nucleotide sequence ID" value="NZ_VIVN01000018.1"/>
</dbReference>
<comment type="caution">
    <text evidence="1">The sequence shown here is derived from an EMBL/GenBank/DDBJ whole genome shotgun (WGS) entry which is preliminary data.</text>
</comment>
<protein>
    <recommendedName>
        <fullName evidence="3">PD-(D/E)XK nuclease superfamily protein</fullName>
    </recommendedName>
</protein>
<evidence type="ECO:0008006" key="3">
    <source>
        <dbReference type="Google" id="ProtNLM"/>
    </source>
</evidence>
<name>A0A561CMZ8_9BACI</name>
<reference evidence="1 2" key="1">
    <citation type="submission" date="2019-06" db="EMBL/GenBank/DDBJ databases">
        <title>Sorghum-associated microbial communities from plants grown in Nebraska, USA.</title>
        <authorList>
            <person name="Schachtman D."/>
        </authorList>
    </citation>
    <scope>NUCLEOTIDE SEQUENCE [LARGE SCALE GENOMIC DNA]</scope>
    <source>
        <strain evidence="1 2">2482</strain>
    </source>
</reference>
<dbReference type="Proteomes" id="UP000319671">
    <property type="component" value="Unassembled WGS sequence"/>
</dbReference>
<dbReference type="AlphaFoldDB" id="A0A561CMZ8"/>
<evidence type="ECO:0000313" key="2">
    <source>
        <dbReference type="Proteomes" id="UP000319671"/>
    </source>
</evidence>
<organism evidence="1 2">
    <name type="scientific">Neobacillus bataviensis</name>
    <dbReference type="NCBI Taxonomy" id="220685"/>
    <lineage>
        <taxon>Bacteria</taxon>
        <taxon>Bacillati</taxon>
        <taxon>Bacillota</taxon>
        <taxon>Bacilli</taxon>
        <taxon>Bacillales</taxon>
        <taxon>Bacillaceae</taxon>
        <taxon>Neobacillus</taxon>
    </lineage>
</organism>
<gene>
    <name evidence="1" type="ORF">FB550_11865</name>
</gene>
<evidence type="ECO:0000313" key="1">
    <source>
        <dbReference type="EMBL" id="TWD92434.1"/>
    </source>
</evidence>
<dbReference type="EMBL" id="VIVN01000018">
    <property type="protein sequence ID" value="TWD92434.1"/>
    <property type="molecule type" value="Genomic_DNA"/>
</dbReference>
<proteinExistence type="predicted"/>